<accession>A0A4R1FJH2</accession>
<protein>
    <submittedName>
        <fullName evidence="9">Carbohydrate ABC transporter membrane protein 1 (CUT1 family)</fullName>
    </submittedName>
</protein>
<dbReference type="GO" id="GO:0055085">
    <property type="term" value="P:transmembrane transport"/>
    <property type="evidence" value="ECO:0007669"/>
    <property type="project" value="InterPro"/>
</dbReference>
<comment type="subcellular location">
    <subcellularLocation>
        <location evidence="1 7">Cell membrane</location>
        <topology evidence="1 7">Multi-pass membrane protein</topology>
    </subcellularLocation>
</comment>
<dbReference type="InterPro" id="IPR051393">
    <property type="entry name" value="ABC_transporter_permease"/>
</dbReference>
<keyword evidence="4 7" id="KW-0812">Transmembrane</keyword>
<evidence type="ECO:0000313" key="10">
    <source>
        <dbReference type="Proteomes" id="UP000294856"/>
    </source>
</evidence>
<keyword evidence="10" id="KW-1185">Reference proteome</keyword>
<evidence type="ECO:0000256" key="7">
    <source>
        <dbReference type="RuleBase" id="RU363032"/>
    </source>
</evidence>
<organism evidence="9 10">
    <name type="scientific">Nocardia alba</name>
    <dbReference type="NCBI Taxonomy" id="225051"/>
    <lineage>
        <taxon>Bacteria</taxon>
        <taxon>Bacillati</taxon>
        <taxon>Actinomycetota</taxon>
        <taxon>Actinomycetes</taxon>
        <taxon>Mycobacteriales</taxon>
        <taxon>Nocardiaceae</taxon>
        <taxon>Nocardia</taxon>
    </lineage>
</organism>
<dbReference type="OrthoDB" id="3810889at2"/>
<proteinExistence type="inferred from homology"/>
<dbReference type="Proteomes" id="UP000294856">
    <property type="component" value="Unassembled WGS sequence"/>
</dbReference>
<reference evidence="9 10" key="1">
    <citation type="submission" date="2019-03" db="EMBL/GenBank/DDBJ databases">
        <title>Genomic Encyclopedia of Type Strains, Phase IV (KMG-IV): sequencing the most valuable type-strain genomes for metagenomic binning, comparative biology and taxonomic classification.</title>
        <authorList>
            <person name="Goeker M."/>
        </authorList>
    </citation>
    <scope>NUCLEOTIDE SEQUENCE [LARGE SCALE GENOMIC DNA]</scope>
    <source>
        <strain evidence="9 10">DSM 44684</strain>
    </source>
</reference>
<dbReference type="CDD" id="cd06261">
    <property type="entry name" value="TM_PBP2"/>
    <property type="match status" value="1"/>
</dbReference>
<feature type="domain" description="ABC transmembrane type-1" evidence="8">
    <location>
        <begin position="90"/>
        <end position="308"/>
    </location>
</feature>
<evidence type="ECO:0000256" key="5">
    <source>
        <dbReference type="ARBA" id="ARBA00022989"/>
    </source>
</evidence>
<dbReference type="InterPro" id="IPR000515">
    <property type="entry name" value="MetI-like"/>
</dbReference>
<evidence type="ECO:0000256" key="6">
    <source>
        <dbReference type="ARBA" id="ARBA00023136"/>
    </source>
</evidence>
<dbReference type="GO" id="GO:0005886">
    <property type="term" value="C:plasma membrane"/>
    <property type="evidence" value="ECO:0007669"/>
    <property type="project" value="UniProtKB-SubCell"/>
</dbReference>
<keyword evidence="6 7" id="KW-0472">Membrane</keyword>
<evidence type="ECO:0000256" key="3">
    <source>
        <dbReference type="ARBA" id="ARBA00022475"/>
    </source>
</evidence>
<keyword evidence="3" id="KW-1003">Cell membrane</keyword>
<dbReference type="Gene3D" id="1.10.3720.10">
    <property type="entry name" value="MetI-like"/>
    <property type="match status" value="1"/>
</dbReference>
<dbReference type="PANTHER" id="PTHR30193:SF45">
    <property type="entry name" value="ABC TRANSPORTER PERMEASE PROTEIN"/>
    <property type="match status" value="1"/>
</dbReference>
<evidence type="ECO:0000313" key="9">
    <source>
        <dbReference type="EMBL" id="TCJ95006.1"/>
    </source>
</evidence>
<dbReference type="Pfam" id="PF00528">
    <property type="entry name" value="BPD_transp_1"/>
    <property type="match status" value="1"/>
</dbReference>
<sequence length="315" mass="34625">MTLTKDPEITPTARVVTPKSRVVERPAATGLAWLYFSPTMLAITVWVYGPLLFTAVLSFLDWNLVSPDIAFNGLKNYETLLTEPEFGNAAWNTLKYAVFVLPFATVVPCALAIALWKRPGRMSEFYRMLLFMPVVLAPVANALSWQFILDPLYGSLNQVLGFAGVEPVNWLGDPATALPTVVVVTAPKVVALNTLLFGAALANLDRRTIDAARLDDATEGEITRSIILPQLRRPIILLGLLSMVVVWPWLFTNIGVLTRGGPSNATDNVYYRLYTYGFTFFDAGTASAAAIVIALAFGLLLTVHTLLSRRFRATR</sequence>
<comment type="caution">
    <text evidence="9">The sequence shown here is derived from an EMBL/GenBank/DDBJ whole genome shotgun (WGS) entry which is preliminary data.</text>
</comment>
<evidence type="ECO:0000259" key="8">
    <source>
        <dbReference type="PROSITE" id="PS50928"/>
    </source>
</evidence>
<feature type="transmembrane region" description="Helical" evidence="7">
    <location>
        <begin position="278"/>
        <end position="307"/>
    </location>
</feature>
<dbReference type="PANTHER" id="PTHR30193">
    <property type="entry name" value="ABC TRANSPORTER PERMEASE PROTEIN"/>
    <property type="match status" value="1"/>
</dbReference>
<feature type="transmembrane region" description="Helical" evidence="7">
    <location>
        <begin position="96"/>
        <end position="116"/>
    </location>
</feature>
<evidence type="ECO:0000256" key="1">
    <source>
        <dbReference type="ARBA" id="ARBA00004651"/>
    </source>
</evidence>
<gene>
    <name evidence="9" type="ORF">DFR71_3920</name>
</gene>
<evidence type="ECO:0000256" key="4">
    <source>
        <dbReference type="ARBA" id="ARBA00022692"/>
    </source>
</evidence>
<dbReference type="EMBL" id="SMFR01000003">
    <property type="protein sequence ID" value="TCJ95006.1"/>
    <property type="molecule type" value="Genomic_DNA"/>
</dbReference>
<dbReference type="RefSeq" id="WP_067451982.1">
    <property type="nucleotide sequence ID" value="NZ_SMFR01000003.1"/>
</dbReference>
<keyword evidence="2 7" id="KW-0813">Transport</keyword>
<dbReference type="STRING" id="1210063.GCA_001612665_03578"/>
<dbReference type="AlphaFoldDB" id="A0A4R1FJH2"/>
<feature type="transmembrane region" description="Helical" evidence="7">
    <location>
        <begin position="177"/>
        <end position="204"/>
    </location>
</feature>
<feature type="transmembrane region" description="Helical" evidence="7">
    <location>
        <begin position="31"/>
        <end position="60"/>
    </location>
</feature>
<keyword evidence="5 7" id="KW-1133">Transmembrane helix</keyword>
<dbReference type="PROSITE" id="PS50928">
    <property type="entry name" value="ABC_TM1"/>
    <property type="match status" value="1"/>
</dbReference>
<feature type="transmembrane region" description="Helical" evidence="7">
    <location>
        <begin position="128"/>
        <end position="148"/>
    </location>
</feature>
<name>A0A4R1FJH2_9NOCA</name>
<comment type="similarity">
    <text evidence="7">Belongs to the binding-protein-dependent transport system permease family.</text>
</comment>
<evidence type="ECO:0000256" key="2">
    <source>
        <dbReference type="ARBA" id="ARBA00022448"/>
    </source>
</evidence>
<feature type="transmembrane region" description="Helical" evidence="7">
    <location>
        <begin position="235"/>
        <end position="258"/>
    </location>
</feature>
<dbReference type="SUPFAM" id="SSF161098">
    <property type="entry name" value="MetI-like"/>
    <property type="match status" value="1"/>
</dbReference>
<dbReference type="InterPro" id="IPR035906">
    <property type="entry name" value="MetI-like_sf"/>
</dbReference>